<evidence type="ECO:0000313" key="5">
    <source>
        <dbReference type="EMBL" id="GAI10650.1"/>
    </source>
</evidence>
<dbReference type="SUPFAM" id="SSF56059">
    <property type="entry name" value="Glutathione synthetase ATP-binding domain-like"/>
    <property type="match status" value="1"/>
</dbReference>
<dbReference type="InterPro" id="IPR013650">
    <property type="entry name" value="ATP-grasp_succ-CoA_synth-type"/>
</dbReference>
<proteinExistence type="predicted"/>
<gene>
    <name evidence="5" type="ORF">S06H3_12860</name>
</gene>
<dbReference type="SUPFAM" id="SSF52210">
    <property type="entry name" value="Succinyl-CoA synthetase domains"/>
    <property type="match status" value="1"/>
</dbReference>
<evidence type="ECO:0008006" key="6">
    <source>
        <dbReference type="Google" id="ProtNLM"/>
    </source>
</evidence>
<dbReference type="InterPro" id="IPR005811">
    <property type="entry name" value="SUCC_ACL_C"/>
</dbReference>
<organism evidence="5">
    <name type="scientific">marine sediment metagenome</name>
    <dbReference type="NCBI Taxonomy" id="412755"/>
    <lineage>
        <taxon>unclassified sequences</taxon>
        <taxon>metagenomes</taxon>
        <taxon>ecological metagenomes</taxon>
    </lineage>
</organism>
<dbReference type="AlphaFoldDB" id="X1M7I4"/>
<keyword evidence="2" id="KW-0547">Nucleotide-binding</keyword>
<evidence type="ECO:0000259" key="4">
    <source>
        <dbReference type="Pfam" id="PF08442"/>
    </source>
</evidence>
<comment type="caution">
    <text evidence="5">The sequence shown here is derived from an EMBL/GenBank/DDBJ whole genome shotgun (WGS) entry which is preliminary data.</text>
</comment>
<dbReference type="GO" id="GO:0004775">
    <property type="term" value="F:succinate-CoA ligase (ADP-forming) activity"/>
    <property type="evidence" value="ECO:0007669"/>
    <property type="project" value="TreeGrafter"/>
</dbReference>
<dbReference type="GO" id="GO:0006099">
    <property type="term" value="P:tricarboxylic acid cycle"/>
    <property type="evidence" value="ECO:0007669"/>
    <property type="project" value="TreeGrafter"/>
</dbReference>
<accession>X1M7I4</accession>
<dbReference type="Gene3D" id="3.30.470.20">
    <property type="entry name" value="ATP-grasp fold, B domain"/>
    <property type="match status" value="1"/>
</dbReference>
<name>X1M7I4_9ZZZZ</name>
<feature type="domain" description="ATP-citrate synthase/succinyl-CoA ligase C-terminal" evidence="3">
    <location>
        <begin position="117"/>
        <end position="216"/>
    </location>
</feature>
<dbReference type="Pfam" id="PF00549">
    <property type="entry name" value="Ligase_CoA"/>
    <property type="match status" value="1"/>
</dbReference>
<dbReference type="PANTHER" id="PTHR11815">
    <property type="entry name" value="SUCCINYL-COA SYNTHETASE BETA CHAIN"/>
    <property type="match status" value="1"/>
</dbReference>
<dbReference type="GO" id="GO:0000166">
    <property type="term" value="F:nucleotide binding"/>
    <property type="evidence" value="ECO:0007669"/>
    <property type="project" value="UniProtKB-KW"/>
</dbReference>
<feature type="domain" description="ATP-grasp fold succinyl-CoA synthetase-type" evidence="4">
    <location>
        <begin position="1"/>
        <end position="62"/>
    </location>
</feature>
<dbReference type="Gene3D" id="3.40.50.261">
    <property type="entry name" value="Succinyl-CoA synthetase domains"/>
    <property type="match status" value="1"/>
</dbReference>
<dbReference type="Pfam" id="PF08442">
    <property type="entry name" value="ATP-grasp_2"/>
    <property type="match status" value="1"/>
</dbReference>
<feature type="non-terminal residue" evidence="5">
    <location>
        <position position="1"/>
    </location>
</feature>
<evidence type="ECO:0000256" key="1">
    <source>
        <dbReference type="ARBA" id="ARBA00022598"/>
    </source>
</evidence>
<reference evidence="5" key="1">
    <citation type="journal article" date="2014" name="Front. Microbiol.">
        <title>High frequency of phylogenetically diverse reductive dehalogenase-homologous genes in deep subseafloor sedimentary metagenomes.</title>
        <authorList>
            <person name="Kawai M."/>
            <person name="Futagami T."/>
            <person name="Toyoda A."/>
            <person name="Takaki Y."/>
            <person name="Nishi S."/>
            <person name="Hori S."/>
            <person name="Arai W."/>
            <person name="Tsubouchi T."/>
            <person name="Morono Y."/>
            <person name="Uchiyama I."/>
            <person name="Ito T."/>
            <person name="Fujiyama A."/>
            <person name="Inagaki F."/>
            <person name="Takami H."/>
        </authorList>
    </citation>
    <scope>NUCLEOTIDE SEQUENCE</scope>
    <source>
        <strain evidence="5">Expedition CK06-06</strain>
    </source>
</reference>
<protein>
    <recommendedName>
        <fullName evidence="6">ATP-citrate lyase/succinyl-CoA ligase domain-containing protein</fullName>
    </recommendedName>
</protein>
<sequence length="250" mass="27163">DAIRKSLIDPRYGLLGYQLQYQLKEAGVPKELHNGIVSTARRLYQTYWDKDGELIEINPLVVTADGNILAADAKFNIDNSGLYRQPEMPKRPAKTVEERAAELALSYVLLDGNIGIISNGAGLTMSAMDYLRQEGSSPANFLDLGGQATQAVTIKNGIGVVLENQNVSALLIYIFAGGPRCDVIASGIVEAINEMEKENMLHVPIVATLHGRYAEEGVKVLSACKSPHLYQEVEVEDAVHKAIELGGKSK</sequence>
<dbReference type="GO" id="GO:0042709">
    <property type="term" value="C:succinate-CoA ligase complex"/>
    <property type="evidence" value="ECO:0007669"/>
    <property type="project" value="TreeGrafter"/>
</dbReference>
<keyword evidence="1" id="KW-0436">Ligase</keyword>
<evidence type="ECO:0000259" key="3">
    <source>
        <dbReference type="Pfam" id="PF00549"/>
    </source>
</evidence>
<dbReference type="InterPro" id="IPR016102">
    <property type="entry name" value="Succinyl-CoA_synth-like"/>
</dbReference>
<evidence type="ECO:0000256" key="2">
    <source>
        <dbReference type="ARBA" id="ARBA00022741"/>
    </source>
</evidence>
<dbReference type="GO" id="GO:0006104">
    <property type="term" value="P:succinyl-CoA metabolic process"/>
    <property type="evidence" value="ECO:0007669"/>
    <property type="project" value="TreeGrafter"/>
</dbReference>
<dbReference type="PANTHER" id="PTHR11815:SF10">
    <property type="entry name" value="SUCCINATE--COA LIGASE [GDP-FORMING] SUBUNIT BETA, MITOCHONDRIAL"/>
    <property type="match status" value="1"/>
</dbReference>
<dbReference type="EMBL" id="BARV01006280">
    <property type="protein sequence ID" value="GAI10650.1"/>
    <property type="molecule type" value="Genomic_DNA"/>
</dbReference>